<evidence type="ECO:0000313" key="2">
    <source>
        <dbReference type="Proteomes" id="UP000030689"/>
    </source>
</evidence>
<dbReference type="Gramene" id="ESQ51006">
    <property type="protein sequence ID" value="ESQ51006"/>
    <property type="gene ID" value="EUTSA_v10022953mg"/>
</dbReference>
<reference evidence="1 2" key="1">
    <citation type="journal article" date="2013" name="Front. Plant Sci.">
        <title>The Reference Genome of the Halophytic Plant Eutrema salsugineum.</title>
        <authorList>
            <person name="Yang R."/>
            <person name="Jarvis D.E."/>
            <person name="Chen H."/>
            <person name="Beilstein M.A."/>
            <person name="Grimwood J."/>
            <person name="Jenkins J."/>
            <person name="Shu S."/>
            <person name="Prochnik S."/>
            <person name="Xin M."/>
            <person name="Ma C."/>
            <person name="Schmutz J."/>
            <person name="Wing R.A."/>
            <person name="Mitchell-Olds T."/>
            <person name="Schumaker K.S."/>
            <person name="Wang X."/>
        </authorList>
    </citation>
    <scope>NUCLEOTIDE SEQUENCE [LARGE SCALE GENOMIC DNA]</scope>
</reference>
<organism evidence="1 2">
    <name type="scientific">Eutrema salsugineum</name>
    <name type="common">Saltwater cress</name>
    <name type="synonym">Sisymbrium salsugineum</name>
    <dbReference type="NCBI Taxonomy" id="72664"/>
    <lineage>
        <taxon>Eukaryota</taxon>
        <taxon>Viridiplantae</taxon>
        <taxon>Streptophyta</taxon>
        <taxon>Embryophyta</taxon>
        <taxon>Tracheophyta</taxon>
        <taxon>Spermatophyta</taxon>
        <taxon>Magnoliopsida</taxon>
        <taxon>eudicotyledons</taxon>
        <taxon>Gunneridae</taxon>
        <taxon>Pentapetalae</taxon>
        <taxon>rosids</taxon>
        <taxon>malvids</taxon>
        <taxon>Brassicales</taxon>
        <taxon>Brassicaceae</taxon>
        <taxon>Eutremeae</taxon>
        <taxon>Eutrema</taxon>
    </lineage>
</organism>
<accession>V4NW15</accession>
<dbReference type="AlphaFoldDB" id="V4NW15"/>
<evidence type="ECO:0000313" key="1">
    <source>
        <dbReference type="EMBL" id="ESQ51006.1"/>
    </source>
</evidence>
<protein>
    <submittedName>
        <fullName evidence="1">Uncharacterized protein</fullName>
    </submittedName>
</protein>
<dbReference type="Proteomes" id="UP000030689">
    <property type="component" value="Unassembled WGS sequence"/>
</dbReference>
<name>V4NW15_EUTSA</name>
<gene>
    <name evidence="1" type="ORF">EUTSA_v10022953mg</name>
</gene>
<keyword evidence="2" id="KW-1185">Reference proteome</keyword>
<dbReference type="EMBL" id="KI517392">
    <property type="protein sequence ID" value="ESQ51006.1"/>
    <property type="molecule type" value="Genomic_DNA"/>
</dbReference>
<sequence>MTRIFLCSLYLPHLPQQSLVHSLSPPEPSSHVVDFPLPPAPPVLLGYPPPASRLSLWYHLFQRRHAV</sequence>
<dbReference type="KEGG" id="eus:EUTSA_v10022953mg"/>
<proteinExistence type="predicted"/>